<gene>
    <name evidence="1" type="ORF">C882_0134</name>
</gene>
<evidence type="ECO:0000313" key="1">
    <source>
        <dbReference type="EMBL" id="EKV30053.1"/>
    </source>
</evidence>
<protein>
    <recommendedName>
        <fullName evidence="3">DUF945 domain-containing protein</fullName>
    </recommendedName>
</protein>
<dbReference type="STRING" id="1238182.C882_0134"/>
<organism evidence="1 2">
    <name type="scientific">Caenispirillum salinarum AK4</name>
    <dbReference type="NCBI Taxonomy" id="1238182"/>
    <lineage>
        <taxon>Bacteria</taxon>
        <taxon>Pseudomonadati</taxon>
        <taxon>Pseudomonadota</taxon>
        <taxon>Alphaproteobacteria</taxon>
        <taxon>Rhodospirillales</taxon>
        <taxon>Novispirillaceae</taxon>
        <taxon>Caenispirillum</taxon>
    </lineage>
</organism>
<sequence length="473" mass="48124">MNKGVGIGIGAAVLAVVAGGGWIYAGSVATAHAEQALEDVRAQLPPGATLTVDGLSASPLGSVSVDGFTMTLADGATLRGGAASASGDADRVDAVDMADLALSEDDLTVTAETLSVRGLSHPDFERLTRTLRGEAGGYSDPVEALRALSVESVDIGDLSAAEDGDTLSLGGLSISDVADGTVGRFGLTDGAFAKRDNAASLGRFSVEGVEVADAVAAALRGADEEDIMAVTRYGAFEVADVSAVEDGVEIFRLGRFALEDPVHVGDVVMAGTFILDDLAIDQRQNMGSAQLARLADVLGPAAEEPFAISGRAVSTYDDGAFALETMRFDADGLGFIEMSAAGTGYELDPAAVTDVPADAQREALINAAMGAVATDFRLTVSHTGWVHEAIRQDAGGPRAAEQQAAMLGMVAAMGAAAVVGREDAGALAEGIGAFLTEKTELDVSLDNPRGLSMREVMASGGRGGALDLTVETR</sequence>
<dbReference type="EMBL" id="ANHY01000010">
    <property type="protein sequence ID" value="EKV30053.1"/>
    <property type="molecule type" value="Genomic_DNA"/>
</dbReference>
<dbReference type="Proteomes" id="UP000009881">
    <property type="component" value="Unassembled WGS sequence"/>
</dbReference>
<keyword evidence="2" id="KW-1185">Reference proteome</keyword>
<dbReference type="AlphaFoldDB" id="K9HI16"/>
<dbReference type="RefSeq" id="WP_009540794.1">
    <property type="nucleotide sequence ID" value="NZ_ANHY01000010.1"/>
</dbReference>
<name>K9HI16_9PROT</name>
<evidence type="ECO:0008006" key="3">
    <source>
        <dbReference type="Google" id="ProtNLM"/>
    </source>
</evidence>
<reference evidence="1 2" key="1">
    <citation type="journal article" date="2013" name="Genome Announc.">
        <title>Draft Genome Sequence of an Alphaproteobacterium, Caenispirillum salinarum AK4(T), Isolated from a Solar Saltern.</title>
        <authorList>
            <person name="Khatri I."/>
            <person name="Singh A."/>
            <person name="Korpole S."/>
            <person name="Pinnaka A.K."/>
            <person name="Subramanian S."/>
        </authorList>
    </citation>
    <scope>NUCLEOTIDE SEQUENCE [LARGE SCALE GENOMIC DNA]</scope>
    <source>
        <strain evidence="1 2">AK4</strain>
    </source>
</reference>
<comment type="caution">
    <text evidence="1">The sequence shown here is derived from an EMBL/GenBank/DDBJ whole genome shotgun (WGS) entry which is preliminary data.</text>
</comment>
<evidence type="ECO:0000313" key="2">
    <source>
        <dbReference type="Proteomes" id="UP000009881"/>
    </source>
</evidence>
<proteinExistence type="predicted"/>
<accession>K9HI16</accession>